<protein>
    <submittedName>
        <fullName evidence="1">Uncharacterized protein</fullName>
    </submittedName>
</protein>
<sequence length="32" mass="3607">MADCGACTGKGWVWVHDDGRRRKVDCPVCTQR</sequence>
<keyword evidence="2" id="KW-1185">Reference proteome</keyword>
<proteinExistence type="predicted"/>
<name>A0A1I6RKC7_9ACTN</name>
<reference evidence="2" key="1">
    <citation type="submission" date="2016-10" db="EMBL/GenBank/DDBJ databases">
        <authorList>
            <person name="Varghese N."/>
            <person name="Submissions S."/>
        </authorList>
    </citation>
    <scope>NUCLEOTIDE SEQUENCE [LARGE SCALE GENOMIC DNA]</scope>
    <source>
        <strain evidence="2">CGMCC 4.7047</strain>
    </source>
</reference>
<gene>
    <name evidence="1" type="ORF">SAMN05444716_103143</name>
</gene>
<dbReference type="AlphaFoldDB" id="A0A1I6RKC7"/>
<evidence type="ECO:0000313" key="1">
    <source>
        <dbReference type="EMBL" id="SFS65115.1"/>
    </source>
</evidence>
<accession>A0A1I6RKC7</accession>
<dbReference type="EMBL" id="FPAB01000003">
    <property type="protein sequence ID" value="SFS65115.1"/>
    <property type="molecule type" value="Genomic_DNA"/>
</dbReference>
<dbReference type="Proteomes" id="UP000198873">
    <property type="component" value="Unassembled WGS sequence"/>
</dbReference>
<organism evidence="1 2">
    <name type="scientific">Streptomyces harbinensis</name>
    <dbReference type="NCBI Taxonomy" id="1176198"/>
    <lineage>
        <taxon>Bacteria</taxon>
        <taxon>Bacillati</taxon>
        <taxon>Actinomycetota</taxon>
        <taxon>Actinomycetes</taxon>
        <taxon>Kitasatosporales</taxon>
        <taxon>Streptomycetaceae</taxon>
        <taxon>Streptomyces</taxon>
    </lineage>
</organism>
<evidence type="ECO:0000313" key="2">
    <source>
        <dbReference type="Proteomes" id="UP000198873"/>
    </source>
</evidence>